<sequence>MAIKHSHLFVGEVKHSRYVPIKHSLKYGLFMPCIDLDEWPELQSRVWGLGERWWHWARLKRSDYVGNGDLKQAVLDKVYQLTGERFSGRVSAVLHLRYLGLYFSPVNFYYIYDENDVWQYLLAEVSNTPWNERHYYAIPADEGEHRENWVHNKAFHVSPFNPIQQQYHWRLKPLQQRLFIHLACYRDQKEFDATMLLSARPFQSTELIRLLLRTPIMTVKVMAGIYWEACKLWWKGAPIYDHPNRTKKTDKQDKENPSC</sequence>
<dbReference type="RefSeq" id="WP_196123321.1">
    <property type="nucleotide sequence ID" value="NZ_JADPMR010000001.1"/>
</dbReference>
<dbReference type="InterPro" id="IPR010775">
    <property type="entry name" value="DUF1365"/>
</dbReference>
<evidence type="ECO:0000313" key="1">
    <source>
        <dbReference type="EMBL" id="MBF9000804.1"/>
    </source>
</evidence>
<name>A0ABS0GEG1_9VIBR</name>
<protein>
    <submittedName>
        <fullName evidence="1">DUF1365 family protein</fullName>
    </submittedName>
</protein>
<gene>
    <name evidence="1" type="ORF">I1A42_09540</name>
</gene>
<accession>A0ABS0GEG1</accession>
<keyword evidence="2" id="KW-1185">Reference proteome</keyword>
<evidence type="ECO:0000313" key="2">
    <source>
        <dbReference type="Proteomes" id="UP000597206"/>
    </source>
</evidence>
<organism evidence="1 2">
    <name type="scientific">Vibrio nitrifigilis</name>
    <dbReference type="NCBI Taxonomy" id="2789781"/>
    <lineage>
        <taxon>Bacteria</taxon>
        <taxon>Pseudomonadati</taxon>
        <taxon>Pseudomonadota</taxon>
        <taxon>Gammaproteobacteria</taxon>
        <taxon>Vibrionales</taxon>
        <taxon>Vibrionaceae</taxon>
        <taxon>Vibrio</taxon>
    </lineage>
</organism>
<dbReference type="PANTHER" id="PTHR33973:SF4">
    <property type="entry name" value="OS07G0153300 PROTEIN"/>
    <property type="match status" value="1"/>
</dbReference>
<dbReference type="PANTHER" id="PTHR33973">
    <property type="entry name" value="OS07G0153300 PROTEIN"/>
    <property type="match status" value="1"/>
</dbReference>
<reference evidence="1 2" key="1">
    <citation type="submission" date="2020-11" db="EMBL/GenBank/DDBJ databases">
        <title>Vibrio nitrifigilis sp. nov., a marine nitrogen-fixing bacterium isolated from the lagoon sediment of an islet inside an atoll.</title>
        <authorList>
            <person name="Wang L.-T."/>
            <person name="Shieh W.Y."/>
        </authorList>
    </citation>
    <scope>NUCLEOTIDE SEQUENCE [LARGE SCALE GENOMIC DNA]</scope>
    <source>
        <strain evidence="1 2">NFV-1</strain>
    </source>
</reference>
<proteinExistence type="predicted"/>
<dbReference type="Pfam" id="PF07103">
    <property type="entry name" value="DUF1365"/>
    <property type="match status" value="1"/>
</dbReference>
<dbReference type="EMBL" id="JADPMR010000001">
    <property type="protein sequence ID" value="MBF9000804.1"/>
    <property type="molecule type" value="Genomic_DNA"/>
</dbReference>
<dbReference type="Proteomes" id="UP000597206">
    <property type="component" value="Unassembled WGS sequence"/>
</dbReference>
<comment type="caution">
    <text evidence="1">The sequence shown here is derived from an EMBL/GenBank/DDBJ whole genome shotgun (WGS) entry which is preliminary data.</text>
</comment>